<sequence>MAILVSPEAQGALPLLLAALAAALASALRTRRAALRPVPARPRQRPPA</sequence>
<dbReference type="AlphaFoldDB" id="A0A509EED2"/>
<evidence type="ECO:0000313" key="1">
    <source>
        <dbReference type="EMBL" id="VUD72687.1"/>
    </source>
</evidence>
<accession>A0A509EED2</accession>
<name>A0A509EED2_9HYPH</name>
<dbReference type="Proteomes" id="UP000410984">
    <property type="component" value="Unassembled WGS sequence"/>
</dbReference>
<dbReference type="RefSeq" id="WP_185156887.1">
    <property type="nucleotide sequence ID" value="NZ_CABFPH010000047.1"/>
</dbReference>
<reference evidence="1 2" key="1">
    <citation type="submission" date="2019-06" db="EMBL/GenBank/DDBJ databases">
        <authorList>
            <person name="Rodrigo-Torres L."/>
            <person name="Arahal R. D."/>
            <person name="Lucena T."/>
        </authorList>
    </citation>
    <scope>NUCLEOTIDE SEQUENCE [LARGE SCALE GENOMIC DNA]</scope>
    <source>
        <strain evidence="1 2">SB0023/3</strain>
    </source>
</reference>
<keyword evidence="2" id="KW-1185">Reference proteome</keyword>
<evidence type="ECO:0000313" key="2">
    <source>
        <dbReference type="Proteomes" id="UP000410984"/>
    </source>
</evidence>
<proteinExistence type="predicted"/>
<organism evidence="1 2">
    <name type="scientific">Methylobacterium symbioticum</name>
    <dbReference type="NCBI Taxonomy" id="2584084"/>
    <lineage>
        <taxon>Bacteria</taxon>
        <taxon>Pseudomonadati</taxon>
        <taxon>Pseudomonadota</taxon>
        <taxon>Alphaproteobacteria</taxon>
        <taxon>Hyphomicrobiales</taxon>
        <taxon>Methylobacteriaceae</taxon>
        <taxon>Methylobacterium</taxon>
    </lineage>
</organism>
<dbReference type="EMBL" id="CABFPH010000047">
    <property type="protein sequence ID" value="VUD72687.1"/>
    <property type="molecule type" value="Genomic_DNA"/>
</dbReference>
<protein>
    <submittedName>
        <fullName evidence="1">Uncharacterized protein</fullName>
    </submittedName>
</protein>
<gene>
    <name evidence="1" type="ORF">MET9862_03287</name>
</gene>